<sequence>MNRERLAFYLNHYGLFRTVRVYAHRALQRLVDFDIMRVETASGEATDSPVVEPYVTRQVSADEYRSGLQLLGAEHDRSNAFVRRDRCFANLLDSQLVGYQFYAGRSTVARSGLEFAFPDTLTYAYASFTHPDHRGKRLARARANARRCADQAAGIQRNVVWYISVDNLPSLAVSRRLNVAHLGYVAYLRIRKRYYCYASPACVRAGVSLISTGGQATK</sequence>
<dbReference type="InterPro" id="IPR016181">
    <property type="entry name" value="Acyl_CoA_acyltransferase"/>
</dbReference>
<dbReference type="RefSeq" id="WP_068616980.1">
    <property type="nucleotide sequence ID" value="NZ_CP016268.1"/>
</dbReference>
<dbReference type="SUPFAM" id="SSF55729">
    <property type="entry name" value="Acyl-CoA N-acyltransferases (Nat)"/>
    <property type="match status" value="1"/>
</dbReference>
<accession>A0A193LHP8</accession>
<proteinExistence type="predicted"/>
<organism evidence="1 2">
    <name type="scientific">Woeseia oceani</name>
    <dbReference type="NCBI Taxonomy" id="1548547"/>
    <lineage>
        <taxon>Bacteria</taxon>
        <taxon>Pseudomonadati</taxon>
        <taxon>Pseudomonadota</taxon>
        <taxon>Gammaproteobacteria</taxon>
        <taxon>Woeseiales</taxon>
        <taxon>Woeseiaceae</taxon>
        <taxon>Woeseia</taxon>
    </lineage>
</organism>
<keyword evidence="2" id="KW-1185">Reference proteome</keyword>
<gene>
    <name evidence="1" type="ORF">BA177_13300</name>
</gene>
<dbReference type="Proteomes" id="UP000092695">
    <property type="component" value="Chromosome"/>
</dbReference>
<evidence type="ECO:0000313" key="2">
    <source>
        <dbReference type="Proteomes" id="UP000092695"/>
    </source>
</evidence>
<dbReference type="AlphaFoldDB" id="A0A193LHP8"/>
<protein>
    <recommendedName>
        <fullName evidence="3">N-acetyltransferase domain-containing protein</fullName>
    </recommendedName>
</protein>
<dbReference type="KEGG" id="woc:BA177_13300"/>
<dbReference type="EMBL" id="CP016268">
    <property type="protein sequence ID" value="ANO52045.1"/>
    <property type="molecule type" value="Genomic_DNA"/>
</dbReference>
<evidence type="ECO:0008006" key="3">
    <source>
        <dbReference type="Google" id="ProtNLM"/>
    </source>
</evidence>
<reference evidence="1 2" key="1">
    <citation type="submission" date="2016-06" db="EMBL/GenBank/DDBJ databases">
        <title>Complete genome sequence of a deep-branching marine Gamma Proteobacterium Woeseia oceani type strain XK5.</title>
        <authorList>
            <person name="Mu D."/>
            <person name="Du Z."/>
        </authorList>
    </citation>
    <scope>NUCLEOTIDE SEQUENCE [LARGE SCALE GENOMIC DNA]</scope>
    <source>
        <strain evidence="1 2">XK5</strain>
    </source>
</reference>
<evidence type="ECO:0000313" key="1">
    <source>
        <dbReference type="EMBL" id="ANO52045.1"/>
    </source>
</evidence>
<name>A0A193LHP8_9GAMM</name>